<feature type="region of interest" description="Disordered" evidence="1">
    <location>
        <begin position="1"/>
        <end position="23"/>
    </location>
</feature>
<protein>
    <recommendedName>
        <fullName evidence="2">UPF0758 domain-containing protein</fullName>
    </recommendedName>
</protein>
<accession>A0A955L9Q9</accession>
<sequence length="100" mass="11084">MRSSYNLDTIQKGDGPREKLLASGPDMLSDSELLAILFVTGTRNENVLELSGRVLREYGSRSIANIKDPNQVIEVLGLGPAKACQLVALFELGRRYYLEQ</sequence>
<proteinExistence type="predicted"/>
<evidence type="ECO:0000256" key="1">
    <source>
        <dbReference type="SAM" id="MobiDB-lite"/>
    </source>
</evidence>
<dbReference type="Pfam" id="PF20582">
    <property type="entry name" value="UPF0758_N"/>
    <property type="match status" value="1"/>
</dbReference>
<gene>
    <name evidence="3" type="ORF">KC717_06365</name>
</gene>
<comment type="caution">
    <text evidence="3">The sequence shown here is derived from an EMBL/GenBank/DDBJ whole genome shotgun (WGS) entry which is preliminary data.</text>
</comment>
<evidence type="ECO:0000313" key="4">
    <source>
        <dbReference type="Proteomes" id="UP000754563"/>
    </source>
</evidence>
<feature type="non-terminal residue" evidence="3">
    <location>
        <position position="100"/>
    </location>
</feature>
<dbReference type="InterPro" id="IPR046778">
    <property type="entry name" value="UPF0758_N"/>
</dbReference>
<feature type="domain" description="UPF0758" evidence="2">
    <location>
        <begin position="10"/>
        <end position="84"/>
    </location>
</feature>
<organism evidence="3 4">
    <name type="scientific">Candidatus Dojkabacteria bacterium</name>
    <dbReference type="NCBI Taxonomy" id="2099670"/>
    <lineage>
        <taxon>Bacteria</taxon>
        <taxon>Candidatus Dojkabacteria</taxon>
    </lineage>
</organism>
<evidence type="ECO:0000259" key="2">
    <source>
        <dbReference type="Pfam" id="PF20582"/>
    </source>
</evidence>
<dbReference type="Proteomes" id="UP000754563">
    <property type="component" value="Unassembled WGS sequence"/>
</dbReference>
<dbReference type="InterPro" id="IPR001405">
    <property type="entry name" value="UPF0758"/>
</dbReference>
<dbReference type="AlphaFoldDB" id="A0A955L9Q9"/>
<dbReference type="PANTHER" id="PTHR30471">
    <property type="entry name" value="DNA REPAIR PROTEIN RADC"/>
    <property type="match status" value="1"/>
</dbReference>
<evidence type="ECO:0000313" key="3">
    <source>
        <dbReference type="EMBL" id="MCA9386242.1"/>
    </source>
</evidence>
<dbReference type="PANTHER" id="PTHR30471:SF3">
    <property type="entry name" value="UPF0758 PROTEIN YEES-RELATED"/>
    <property type="match status" value="1"/>
</dbReference>
<reference evidence="3" key="1">
    <citation type="submission" date="2020-04" db="EMBL/GenBank/DDBJ databases">
        <authorList>
            <person name="Zhang T."/>
        </authorList>
    </citation>
    <scope>NUCLEOTIDE SEQUENCE</scope>
    <source>
        <strain evidence="3">HKST-UBA11</strain>
    </source>
</reference>
<name>A0A955L9Q9_9BACT</name>
<reference evidence="3" key="2">
    <citation type="journal article" date="2021" name="Microbiome">
        <title>Successional dynamics and alternative stable states in a saline activated sludge microbial community over 9 years.</title>
        <authorList>
            <person name="Wang Y."/>
            <person name="Ye J."/>
            <person name="Ju F."/>
            <person name="Liu L."/>
            <person name="Boyd J.A."/>
            <person name="Deng Y."/>
            <person name="Parks D.H."/>
            <person name="Jiang X."/>
            <person name="Yin X."/>
            <person name="Woodcroft B.J."/>
            <person name="Tyson G.W."/>
            <person name="Hugenholtz P."/>
            <person name="Polz M.F."/>
            <person name="Zhang T."/>
        </authorList>
    </citation>
    <scope>NUCLEOTIDE SEQUENCE</scope>
    <source>
        <strain evidence="3">HKST-UBA11</strain>
    </source>
</reference>
<dbReference type="EMBL" id="JAGQLH010000105">
    <property type="protein sequence ID" value="MCA9386242.1"/>
    <property type="molecule type" value="Genomic_DNA"/>
</dbReference>